<organism evidence="2 3">
    <name type="scientific">Candidatus Harrisonbacteria bacterium CG10_big_fil_rev_8_21_14_0_10_49_15</name>
    <dbReference type="NCBI Taxonomy" id="1974587"/>
    <lineage>
        <taxon>Bacteria</taxon>
        <taxon>Candidatus Harrisoniibacteriota</taxon>
    </lineage>
</organism>
<accession>A0A2H0ULY8</accession>
<protein>
    <submittedName>
        <fullName evidence="2">Uncharacterized protein</fullName>
    </submittedName>
</protein>
<dbReference type="AlphaFoldDB" id="A0A2H0ULY8"/>
<comment type="caution">
    <text evidence="2">The sequence shown here is derived from an EMBL/GenBank/DDBJ whole genome shotgun (WGS) entry which is preliminary data.</text>
</comment>
<sequence length="63" mass="7073">MMRQRIASVLVVIFFLLFIFASVMWAITELRGGLIDNIWSRIVGACSLLFIIGAGLAKKYNSH</sequence>
<dbReference type="EMBL" id="PFBD01000003">
    <property type="protein sequence ID" value="PIR87401.1"/>
    <property type="molecule type" value="Genomic_DNA"/>
</dbReference>
<dbReference type="Proteomes" id="UP000229526">
    <property type="component" value="Unassembled WGS sequence"/>
</dbReference>
<keyword evidence="1" id="KW-0472">Membrane</keyword>
<keyword evidence="1" id="KW-0812">Transmembrane</keyword>
<evidence type="ECO:0000256" key="1">
    <source>
        <dbReference type="SAM" id="Phobius"/>
    </source>
</evidence>
<name>A0A2H0ULY8_9BACT</name>
<gene>
    <name evidence="2" type="ORF">COU11_00540</name>
</gene>
<feature type="transmembrane region" description="Helical" evidence="1">
    <location>
        <begin position="38"/>
        <end position="57"/>
    </location>
</feature>
<feature type="transmembrane region" description="Helical" evidence="1">
    <location>
        <begin position="7"/>
        <end position="26"/>
    </location>
</feature>
<reference evidence="3" key="1">
    <citation type="submission" date="2017-09" db="EMBL/GenBank/DDBJ databases">
        <title>Depth-based differentiation of microbial function through sediment-hosted aquifers and enrichment of novel symbionts in the deep terrestrial subsurface.</title>
        <authorList>
            <person name="Probst A.J."/>
            <person name="Ladd B."/>
            <person name="Jarett J.K."/>
            <person name="Geller-Mcgrath D.E."/>
            <person name="Sieber C.M.K."/>
            <person name="Emerson J.B."/>
            <person name="Anantharaman K."/>
            <person name="Thomas B.C."/>
            <person name="Malmstrom R."/>
            <person name="Stieglmeier M."/>
            <person name="Klingl A."/>
            <person name="Woyke T."/>
            <person name="Ryan C.M."/>
            <person name="Banfield J.F."/>
        </authorList>
    </citation>
    <scope>NUCLEOTIDE SEQUENCE [LARGE SCALE GENOMIC DNA]</scope>
</reference>
<proteinExistence type="predicted"/>
<evidence type="ECO:0000313" key="2">
    <source>
        <dbReference type="EMBL" id="PIR87401.1"/>
    </source>
</evidence>
<keyword evidence="1" id="KW-1133">Transmembrane helix</keyword>
<evidence type="ECO:0000313" key="3">
    <source>
        <dbReference type="Proteomes" id="UP000229526"/>
    </source>
</evidence>